<keyword evidence="9" id="KW-1185">Reference proteome</keyword>
<proteinExistence type="inferred from homology"/>
<accession>A0A8K0JWM9</accession>
<dbReference type="PROSITE" id="PS50203">
    <property type="entry name" value="CALPAIN_CAT"/>
    <property type="match status" value="1"/>
</dbReference>
<reference evidence="8" key="1">
    <citation type="submission" date="2013-04" db="EMBL/GenBank/DDBJ databases">
        <authorList>
            <person name="Qu J."/>
            <person name="Murali S.C."/>
            <person name="Bandaranaike D."/>
            <person name="Bellair M."/>
            <person name="Blankenburg K."/>
            <person name="Chao H."/>
            <person name="Dinh H."/>
            <person name="Doddapaneni H."/>
            <person name="Downs B."/>
            <person name="Dugan-Rocha S."/>
            <person name="Elkadiri S."/>
            <person name="Gnanaolivu R.D."/>
            <person name="Hernandez B."/>
            <person name="Javaid M."/>
            <person name="Jayaseelan J.C."/>
            <person name="Lee S."/>
            <person name="Li M."/>
            <person name="Ming W."/>
            <person name="Munidasa M."/>
            <person name="Muniz J."/>
            <person name="Nguyen L."/>
            <person name="Ongeri F."/>
            <person name="Osuji N."/>
            <person name="Pu L.-L."/>
            <person name="Puazo M."/>
            <person name="Qu C."/>
            <person name="Quiroz J."/>
            <person name="Raj R."/>
            <person name="Weissenberger G."/>
            <person name="Xin Y."/>
            <person name="Zou X."/>
            <person name="Han Y."/>
            <person name="Richards S."/>
            <person name="Worley K."/>
            <person name="Muzny D."/>
            <person name="Gibbs R."/>
        </authorList>
    </citation>
    <scope>NUCLEOTIDE SEQUENCE</scope>
    <source>
        <strain evidence="8">Sampled in the wild</strain>
    </source>
</reference>
<dbReference type="SUPFAM" id="SSF54001">
    <property type="entry name" value="Cysteine proteinases"/>
    <property type="match status" value="1"/>
</dbReference>
<feature type="region of interest" description="Disordered" evidence="6">
    <location>
        <begin position="163"/>
        <end position="183"/>
    </location>
</feature>
<evidence type="ECO:0000256" key="2">
    <source>
        <dbReference type="ARBA" id="ARBA00022670"/>
    </source>
</evidence>
<comment type="similarity">
    <text evidence="1">Belongs to the peptidase C2 family.</text>
</comment>
<evidence type="ECO:0000256" key="4">
    <source>
        <dbReference type="ARBA" id="ARBA00022807"/>
    </source>
</evidence>
<dbReference type="InterPro" id="IPR001300">
    <property type="entry name" value="Peptidase_C2_calpain_cat"/>
</dbReference>
<dbReference type="OrthoDB" id="424753at2759"/>
<keyword evidence="4" id="KW-0788">Thiol protease</keyword>
<evidence type="ECO:0000256" key="1">
    <source>
        <dbReference type="ARBA" id="ARBA00007623"/>
    </source>
</evidence>
<dbReference type="AlphaFoldDB" id="A0A8K0JWM9"/>
<gene>
    <name evidence="8" type="ORF">J437_LFUL003566</name>
</gene>
<sequence length="264" mass="30152">MMNRAKAVPFKSQKYETLKAKHEQLGTLFSDPLFPPTALSIYRGKPPPGNVVWKRPQELCINPCMFLENEHLNIVRGKLGKTWFVTACYALCNTSELWNRVIPNYREQLWDQKPAVSTEEAAAEIASEETKRKYAGIFHFRFWRFGKWVDVVVDDQLPVLSVTPTAPSSPSASSEPDTNDSGLPLFTRSCNPNEMWVSLVEKAYAKLMGSYEDLEYGTLKDALVDFTGGVSEELSWTEENEEYKHQIFRTLFSEVHEHSLVCCQ</sequence>
<evidence type="ECO:0000313" key="9">
    <source>
        <dbReference type="Proteomes" id="UP000792457"/>
    </source>
</evidence>
<reference evidence="8" key="2">
    <citation type="submission" date="2017-10" db="EMBL/GenBank/DDBJ databases">
        <title>Ladona fulva Genome sequencing and assembly.</title>
        <authorList>
            <person name="Murali S."/>
            <person name="Richards S."/>
            <person name="Bandaranaike D."/>
            <person name="Bellair M."/>
            <person name="Blankenburg K."/>
            <person name="Chao H."/>
            <person name="Dinh H."/>
            <person name="Doddapaneni H."/>
            <person name="Dugan-Rocha S."/>
            <person name="Elkadiri S."/>
            <person name="Gnanaolivu R."/>
            <person name="Hernandez B."/>
            <person name="Skinner E."/>
            <person name="Javaid M."/>
            <person name="Lee S."/>
            <person name="Li M."/>
            <person name="Ming W."/>
            <person name="Munidasa M."/>
            <person name="Muniz J."/>
            <person name="Nguyen L."/>
            <person name="Hughes D."/>
            <person name="Osuji N."/>
            <person name="Pu L.-L."/>
            <person name="Puazo M."/>
            <person name="Qu C."/>
            <person name="Quiroz J."/>
            <person name="Raj R."/>
            <person name="Weissenberger G."/>
            <person name="Xin Y."/>
            <person name="Zou X."/>
            <person name="Han Y."/>
            <person name="Worley K."/>
            <person name="Muzny D."/>
            <person name="Gibbs R."/>
        </authorList>
    </citation>
    <scope>NUCLEOTIDE SEQUENCE</scope>
    <source>
        <strain evidence="8">Sampled in the wild</strain>
    </source>
</reference>
<dbReference type="GO" id="GO:0004198">
    <property type="term" value="F:calcium-dependent cysteine-type endopeptidase activity"/>
    <property type="evidence" value="ECO:0007669"/>
    <property type="project" value="InterPro"/>
</dbReference>
<keyword evidence="2" id="KW-0645">Protease</keyword>
<keyword evidence="3" id="KW-0378">Hydrolase</keyword>
<dbReference type="PANTHER" id="PTHR10183:SF379">
    <property type="entry name" value="CALPAIN-5"/>
    <property type="match status" value="1"/>
</dbReference>
<evidence type="ECO:0000313" key="8">
    <source>
        <dbReference type="EMBL" id="KAG8223215.1"/>
    </source>
</evidence>
<dbReference type="EMBL" id="KZ308155">
    <property type="protein sequence ID" value="KAG8223215.1"/>
    <property type="molecule type" value="Genomic_DNA"/>
</dbReference>
<feature type="domain" description="Calpain catalytic" evidence="7">
    <location>
        <begin position="28"/>
        <end position="264"/>
    </location>
</feature>
<evidence type="ECO:0000259" key="7">
    <source>
        <dbReference type="PROSITE" id="PS50203"/>
    </source>
</evidence>
<dbReference type="PRINTS" id="PR00704">
    <property type="entry name" value="CALPAIN"/>
</dbReference>
<dbReference type="GO" id="GO:0006508">
    <property type="term" value="P:proteolysis"/>
    <property type="evidence" value="ECO:0007669"/>
    <property type="project" value="UniProtKB-KW"/>
</dbReference>
<dbReference type="InterPro" id="IPR038765">
    <property type="entry name" value="Papain-like_cys_pep_sf"/>
</dbReference>
<dbReference type="InterPro" id="IPR022684">
    <property type="entry name" value="Calpain_cysteine_protease"/>
</dbReference>
<protein>
    <recommendedName>
        <fullName evidence="7">Calpain catalytic domain-containing protein</fullName>
    </recommendedName>
</protein>
<comment type="caution">
    <text evidence="8">The sequence shown here is derived from an EMBL/GenBank/DDBJ whole genome shotgun (WGS) entry which is preliminary data.</text>
</comment>
<dbReference type="GO" id="GO:0005737">
    <property type="term" value="C:cytoplasm"/>
    <property type="evidence" value="ECO:0007669"/>
    <property type="project" value="TreeGrafter"/>
</dbReference>
<name>A0A8K0JWM9_LADFU</name>
<dbReference type="Pfam" id="PF00648">
    <property type="entry name" value="Peptidase_C2"/>
    <property type="match status" value="1"/>
</dbReference>
<dbReference type="Proteomes" id="UP000792457">
    <property type="component" value="Unassembled WGS sequence"/>
</dbReference>
<evidence type="ECO:0000256" key="3">
    <source>
        <dbReference type="ARBA" id="ARBA00022801"/>
    </source>
</evidence>
<dbReference type="SMART" id="SM00230">
    <property type="entry name" value="CysPc"/>
    <property type="match status" value="1"/>
</dbReference>
<feature type="non-terminal residue" evidence="8">
    <location>
        <position position="1"/>
    </location>
</feature>
<organism evidence="8 9">
    <name type="scientific">Ladona fulva</name>
    <name type="common">Scarce chaser dragonfly</name>
    <name type="synonym">Libellula fulva</name>
    <dbReference type="NCBI Taxonomy" id="123851"/>
    <lineage>
        <taxon>Eukaryota</taxon>
        <taxon>Metazoa</taxon>
        <taxon>Ecdysozoa</taxon>
        <taxon>Arthropoda</taxon>
        <taxon>Hexapoda</taxon>
        <taxon>Insecta</taxon>
        <taxon>Pterygota</taxon>
        <taxon>Palaeoptera</taxon>
        <taxon>Odonata</taxon>
        <taxon>Epiprocta</taxon>
        <taxon>Anisoptera</taxon>
        <taxon>Libelluloidea</taxon>
        <taxon>Libellulidae</taxon>
        <taxon>Ladona</taxon>
    </lineage>
</organism>
<comment type="caution">
    <text evidence="5">Lacks conserved residue(s) required for the propagation of feature annotation.</text>
</comment>
<feature type="compositionally biased region" description="Low complexity" evidence="6">
    <location>
        <begin position="163"/>
        <end position="174"/>
    </location>
</feature>
<evidence type="ECO:0000256" key="6">
    <source>
        <dbReference type="SAM" id="MobiDB-lite"/>
    </source>
</evidence>
<evidence type="ECO:0000256" key="5">
    <source>
        <dbReference type="PROSITE-ProRule" id="PRU00239"/>
    </source>
</evidence>
<dbReference type="PANTHER" id="PTHR10183">
    <property type="entry name" value="CALPAIN"/>
    <property type="match status" value="1"/>
</dbReference>